<name>A0A0S2DQV1_LYSEN</name>
<evidence type="ECO:0008006" key="3">
    <source>
        <dbReference type="Google" id="ProtNLM"/>
    </source>
</evidence>
<dbReference type="InterPro" id="IPR023381">
    <property type="entry name" value="YP001051499.1-like_dom_sf"/>
</dbReference>
<evidence type="ECO:0000313" key="2">
    <source>
        <dbReference type="Proteomes" id="UP000061569"/>
    </source>
</evidence>
<dbReference type="PATRIC" id="fig|69.6.peg.5442"/>
<dbReference type="AlphaFoldDB" id="A0A0S2DQV1"/>
<reference evidence="1 2" key="1">
    <citation type="submission" date="2015-11" db="EMBL/GenBank/DDBJ databases">
        <title>Genome sequences of Lysobacter enzymogenes strain C3 and Lysobacter antibioticus ATCC 29479.</title>
        <authorList>
            <person name="Kobayashi D.Y."/>
        </authorList>
    </citation>
    <scope>NUCLEOTIDE SEQUENCE [LARGE SCALE GENOMIC DNA]</scope>
    <source>
        <strain evidence="1 2">C3</strain>
    </source>
</reference>
<dbReference type="EMBL" id="CP013140">
    <property type="protein sequence ID" value="ALN60867.1"/>
    <property type="molecule type" value="Genomic_DNA"/>
</dbReference>
<dbReference type="InterPro" id="IPR007338">
    <property type="entry name" value="DUF416"/>
</dbReference>
<accession>A0A0S2DQV1</accession>
<dbReference type="KEGG" id="lez:GLE_5526"/>
<protein>
    <recommendedName>
        <fullName evidence="3">DUF416 family protein</fullName>
    </recommendedName>
</protein>
<dbReference type="Proteomes" id="UP000061569">
    <property type="component" value="Chromosome"/>
</dbReference>
<organism evidence="1 2">
    <name type="scientific">Lysobacter enzymogenes</name>
    <dbReference type="NCBI Taxonomy" id="69"/>
    <lineage>
        <taxon>Bacteria</taxon>
        <taxon>Pseudomonadati</taxon>
        <taxon>Pseudomonadota</taxon>
        <taxon>Gammaproteobacteria</taxon>
        <taxon>Lysobacterales</taxon>
        <taxon>Lysobacteraceae</taxon>
        <taxon>Lysobacter</taxon>
    </lineage>
</organism>
<sequence length="192" mass="21874">MNIEPLICRHLGSASEWKRLAFMASCCEPMLLNFRLYHEASRLGSPDLLRRGLDFAWQTARDDTVDGEADELVKPSRLQAPSRHDEGHSFAQAAIQTCFAISHTLRSLRGPRVLDALDVADASIYAIELHYRNELFLTKRTRSDREFLRRTEIMRLAKSLERLSAAPERDRLKAVARLRCSAQRAPSTLVRA</sequence>
<gene>
    <name evidence="1" type="ORF">GLE_5526</name>
</gene>
<evidence type="ECO:0000313" key="1">
    <source>
        <dbReference type="EMBL" id="ALN60867.1"/>
    </source>
</evidence>
<dbReference type="Gene3D" id="1.20.1590.10">
    <property type="entry name" value="YP_001051499.1 domain like"/>
    <property type="match status" value="1"/>
</dbReference>
<proteinExistence type="predicted"/>
<dbReference type="Pfam" id="PF04222">
    <property type="entry name" value="DUF416"/>
    <property type="match status" value="1"/>
</dbReference>